<evidence type="ECO:0008006" key="2">
    <source>
        <dbReference type="Google" id="ProtNLM"/>
    </source>
</evidence>
<dbReference type="AlphaFoldDB" id="A0A382N7Q1"/>
<reference evidence="1" key="1">
    <citation type="submission" date="2018-05" db="EMBL/GenBank/DDBJ databases">
        <authorList>
            <person name="Lanie J.A."/>
            <person name="Ng W.-L."/>
            <person name="Kazmierczak K.M."/>
            <person name="Andrzejewski T.M."/>
            <person name="Davidsen T.M."/>
            <person name="Wayne K.J."/>
            <person name="Tettelin H."/>
            <person name="Glass J.I."/>
            <person name="Rusch D."/>
            <person name="Podicherti R."/>
            <person name="Tsui H.-C.T."/>
            <person name="Winkler M.E."/>
        </authorList>
    </citation>
    <scope>NUCLEOTIDE SEQUENCE</scope>
</reference>
<dbReference type="NCBIfam" id="TIGR03646">
    <property type="entry name" value="YtoQ_fam"/>
    <property type="match status" value="1"/>
</dbReference>
<evidence type="ECO:0000313" key="1">
    <source>
        <dbReference type="EMBL" id="SVC55561.1"/>
    </source>
</evidence>
<accession>A0A382N7Q1</accession>
<protein>
    <recommendedName>
        <fullName evidence="2">YtoQ family protein</fullName>
    </recommendedName>
</protein>
<organism evidence="1">
    <name type="scientific">marine metagenome</name>
    <dbReference type="NCBI Taxonomy" id="408172"/>
    <lineage>
        <taxon>unclassified sequences</taxon>
        <taxon>metagenomes</taxon>
        <taxon>ecological metagenomes</taxon>
    </lineage>
</organism>
<dbReference type="InterPro" id="IPR019884">
    <property type="entry name" value="YtoQ_family_protein"/>
</dbReference>
<sequence length="156" mass="17100">MIQKIWNVYLSGEIHTDWRERIIDGATKAGLAIEFNSPVTDHASSDDCGVAILGREDQAFWHDHKGAKVNAIRTRTLIERADIVVVRFGDKYKQWNAAFDAGYAAARGTSIITLHDPALRHALKEVDGAAMATAESPDQVVQILGYVINGRLADTG</sequence>
<dbReference type="EMBL" id="UINC01097661">
    <property type="protein sequence ID" value="SVC55561.1"/>
    <property type="molecule type" value="Genomic_DNA"/>
</dbReference>
<dbReference type="Pfam" id="PF11071">
    <property type="entry name" value="Nuc_deoxyri_tr3"/>
    <property type="match status" value="1"/>
</dbReference>
<gene>
    <name evidence="1" type="ORF">METZ01_LOCUS308415</name>
</gene>
<name>A0A382N7Q1_9ZZZZ</name>
<proteinExistence type="predicted"/>